<dbReference type="EMBL" id="LR796164">
    <property type="protein sequence ID" value="CAB4122438.1"/>
    <property type="molecule type" value="Genomic_DNA"/>
</dbReference>
<gene>
    <name evidence="1" type="ORF">UFOVP36_48</name>
</gene>
<evidence type="ECO:0000313" key="1">
    <source>
        <dbReference type="EMBL" id="CAB4122438.1"/>
    </source>
</evidence>
<accession>A0A6J5KJU3</accession>
<proteinExistence type="predicted"/>
<protein>
    <submittedName>
        <fullName evidence="1">Uncharacterized protein</fullName>
    </submittedName>
</protein>
<sequence>MSRYRADLFDLKAKVVHETPTAYKLAYGGPEDIWLPKSLVENNRDGTLTMPRWLAVERGLI</sequence>
<reference evidence="1" key="1">
    <citation type="submission" date="2020-04" db="EMBL/GenBank/DDBJ databases">
        <authorList>
            <person name="Chiriac C."/>
            <person name="Salcher M."/>
            <person name="Ghai R."/>
            <person name="Kavagutti S V."/>
        </authorList>
    </citation>
    <scope>NUCLEOTIDE SEQUENCE</scope>
</reference>
<name>A0A6J5KJU3_9CAUD</name>
<organism evidence="1">
    <name type="scientific">uncultured Caudovirales phage</name>
    <dbReference type="NCBI Taxonomy" id="2100421"/>
    <lineage>
        <taxon>Viruses</taxon>
        <taxon>Duplodnaviria</taxon>
        <taxon>Heunggongvirae</taxon>
        <taxon>Uroviricota</taxon>
        <taxon>Caudoviricetes</taxon>
        <taxon>Peduoviridae</taxon>
        <taxon>Maltschvirus</taxon>
        <taxon>Maltschvirus maltsch</taxon>
    </lineage>
</organism>